<reference evidence="2 3" key="1">
    <citation type="submission" date="2015-09" db="EMBL/GenBank/DDBJ databases">
        <authorList>
            <consortium name="Pathogen Informatics"/>
        </authorList>
    </citation>
    <scope>NUCLEOTIDE SEQUENCE [LARGE SCALE GENOMIC DNA]</scope>
    <source>
        <strain evidence="2 3">2789STDY5834856</strain>
    </source>
</reference>
<dbReference type="Proteomes" id="UP000095594">
    <property type="component" value="Unassembled WGS sequence"/>
</dbReference>
<dbReference type="RefSeq" id="WP_055265416.1">
    <property type="nucleotide sequence ID" value="NZ_CABIXQ010000009.1"/>
</dbReference>
<dbReference type="OrthoDB" id="2068261at2"/>
<gene>
    <name evidence="2" type="ORF">ERS852471_01594</name>
</gene>
<dbReference type="AlphaFoldDB" id="A0A174F8K7"/>
<dbReference type="Pfam" id="PF13240">
    <property type="entry name" value="Zn_Ribbon_1"/>
    <property type="match status" value="1"/>
</dbReference>
<proteinExistence type="predicted"/>
<feature type="domain" description="Zinc-ribbon" evidence="1">
    <location>
        <begin position="2"/>
        <end position="24"/>
    </location>
</feature>
<accession>A0A174F8K7</accession>
<evidence type="ECO:0000259" key="1">
    <source>
        <dbReference type="Pfam" id="PF13240"/>
    </source>
</evidence>
<dbReference type="InterPro" id="IPR026870">
    <property type="entry name" value="Zinc_ribbon_dom"/>
</dbReference>
<evidence type="ECO:0000313" key="3">
    <source>
        <dbReference type="Proteomes" id="UP000095594"/>
    </source>
</evidence>
<evidence type="ECO:0000313" key="2">
    <source>
        <dbReference type="EMBL" id="CUO45288.1"/>
    </source>
</evidence>
<sequence>MHCVRCGKELDFTIKFCSNCGKEVIIGENEESFLVKEYSIRDRMQIIELFNNAKKKENEV</sequence>
<name>A0A174F8K7_9CLOT</name>
<protein>
    <recommendedName>
        <fullName evidence="1">Zinc-ribbon domain-containing protein</fullName>
    </recommendedName>
</protein>
<organism evidence="2 3">
    <name type="scientific">Clostridium disporicum</name>
    <dbReference type="NCBI Taxonomy" id="84024"/>
    <lineage>
        <taxon>Bacteria</taxon>
        <taxon>Bacillati</taxon>
        <taxon>Bacillota</taxon>
        <taxon>Clostridia</taxon>
        <taxon>Eubacteriales</taxon>
        <taxon>Clostridiaceae</taxon>
        <taxon>Clostridium</taxon>
    </lineage>
</organism>
<dbReference type="EMBL" id="CYZX01000009">
    <property type="protein sequence ID" value="CUO45288.1"/>
    <property type="molecule type" value="Genomic_DNA"/>
</dbReference>